<dbReference type="Proteomes" id="UP000204621">
    <property type="component" value="Genome"/>
</dbReference>
<keyword evidence="3" id="KW-1185">Reference proteome</keyword>
<dbReference type="GeneID" id="30855531"/>
<accession>A0A1L3KN71</accession>
<name>A0A1L3KN71_9VIRU</name>
<protein>
    <submittedName>
        <fullName evidence="2">Uncharacterized protein</fullName>
    </submittedName>
</protein>
<organism evidence="2 3">
    <name type="scientific">Wenling crustacean virus 14</name>
    <dbReference type="NCBI Taxonomy" id="1923483"/>
    <lineage>
        <taxon>Viruses</taxon>
        <taxon>Riboviria</taxon>
        <taxon>Orthornavirae</taxon>
        <taxon>Negarnaviricota</taxon>
        <taxon>Haploviricotina</taxon>
        <taxon>Monjiviricetes</taxon>
        <taxon>Jingchuvirales</taxon>
        <taxon>Chuviridae</taxon>
        <taxon>Chuvivirus</taxon>
        <taxon>Chuvivirus brunnichi</taxon>
    </lineage>
</organism>
<evidence type="ECO:0000256" key="1">
    <source>
        <dbReference type="SAM" id="MobiDB-lite"/>
    </source>
</evidence>
<feature type="region of interest" description="Disordered" evidence="1">
    <location>
        <begin position="42"/>
        <end position="87"/>
    </location>
</feature>
<dbReference type="EMBL" id="KX884452">
    <property type="protein sequence ID" value="APG78827.1"/>
    <property type="molecule type" value="Genomic_RNA"/>
</dbReference>
<feature type="compositionally biased region" description="Polar residues" evidence="1">
    <location>
        <begin position="70"/>
        <end position="81"/>
    </location>
</feature>
<dbReference type="KEGG" id="vg:30855531"/>
<evidence type="ECO:0000313" key="3">
    <source>
        <dbReference type="Proteomes" id="UP000204621"/>
    </source>
</evidence>
<proteinExistence type="predicted"/>
<evidence type="ECO:0000313" key="2">
    <source>
        <dbReference type="EMBL" id="APG78827.1"/>
    </source>
</evidence>
<reference evidence="2 3" key="1">
    <citation type="journal article" date="2016" name="Nature">
        <title>Redefining the invertebrate RNA virosphere.</title>
        <authorList>
            <person name="Shi M."/>
            <person name="Lin X.D."/>
            <person name="Tian J.H."/>
            <person name="Chen L.J."/>
            <person name="Chen X."/>
            <person name="Li C.X."/>
            <person name="Qin X.C."/>
            <person name="Li J."/>
            <person name="Cao J.P."/>
            <person name="Eden J.S."/>
            <person name="Buchmann J."/>
            <person name="Wang W."/>
            <person name="Xu J."/>
            <person name="Holmes E.C."/>
            <person name="Zhang Y.Z."/>
        </authorList>
    </citation>
    <scope>NUCLEOTIDE SEQUENCE [LARGE SCALE GENOMIC DNA]</scope>
    <source>
        <strain evidence="2 3">WLJQ104130</strain>
    </source>
</reference>
<sequence>MHPSIYSEGLDTIFELCVFKILRTKSVHTELLKLICKGVTMATGGSPSPRPSGRQFSAPVAGPAPRVQNPVGSSTPPSAQVSKGADPTNREILAVLRSIEARMSSIEVAIDRIQQDIAAIKNIGPTMYISRQPGSSEEYVPAKDRVRFT</sequence>
<dbReference type="RefSeq" id="YP_009337859.1">
    <property type="nucleotide sequence ID" value="NC_033292.1"/>
</dbReference>